<sequence>MKNLFEQILKKYRLKSGITQEFMVDLLSNNSSNLKKLDNVTFSRWERGITIPPFRKQIEIYRLLGVDPIDEIIKLDIELPKIDAEDYFISDYYTESVNDFYSYYLNRTNIDEVIDFVNEVELIENNDVYVKRILDSLQSGKKDHVIKMLIEKFNAEIIICKYNQRIIAHSITLYIEPDFIKDIVGDTIELSKIESYSGSHPFVISFHASTLTTLRFILGNILNKFLDIPNIESKLYMSSFEKNIHKLFLKLKSKVKYNESYDGKNLKISELTKFDINSSREALYFLVGFRRKEYEK</sequence>
<dbReference type="EMBL" id="MSCP01000002">
    <property type="protein sequence ID" value="PQJ87767.1"/>
    <property type="molecule type" value="Genomic_DNA"/>
</dbReference>
<proteinExistence type="predicted"/>
<dbReference type="InterPro" id="IPR010982">
    <property type="entry name" value="Lambda_DNA-bd_dom_sf"/>
</dbReference>
<dbReference type="Gene3D" id="1.10.260.40">
    <property type="entry name" value="lambda repressor-like DNA-binding domains"/>
    <property type="match status" value="1"/>
</dbReference>
<protein>
    <submittedName>
        <fullName evidence="3">Transcriptional regulator</fullName>
    </submittedName>
</protein>
<keyword evidence="5" id="KW-1185">Reference proteome</keyword>
<dbReference type="CDD" id="cd00093">
    <property type="entry name" value="HTH_XRE"/>
    <property type="match status" value="1"/>
</dbReference>
<dbReference type="Proteomes" id="UP000239273">
    <property type="component" value="Unassembled WGS sequence"/>
</dbReference>
<comment type="caution">
    <text evidence="3">The sequence shown here is derived from an EMBL/GenBank/DDBJ whole genome shotgun (WGS) entry which is preliminary data.</text>
</comment>
<dbReference type="Proteomes" id="UP001156660">
    <property type="component" value="Unassembled WGS sequence"/>
</dbReference>
<dbReference type="RefSeq" id="WP_060992778.1">
    <property type="nucleotide sequence ID" value="NZ_BSOU01000001.1"/>
</dbReference>
<reference evidence="5" key="3">
    <citation type="journal article" date="2019" name="Int. J. Syst. Evol. Microbiol.">
        <title>The Global Catalogue of Microorganisms (GCM) 10K type strain sequencing project: providing services to taxonomists for standard genome sequencing and annotation.</title>
        <authorList>
            <consortium name="The Broad Institute Genomics Platform"/>
            <consortium name="The Broad Institute Genome Sequencing Center for Infectious Disease"/>
            <person name="Wu L."/>
            <person name="Ma J."/>
        </authorList>
    </citation>
    <scope>NUCLEOTIDE SEQUENCE [LARGE SCALE GENOMIC DNA]</scope>
    <source>
        <strain evidence="5">NBRC 105001</strain>
    </source>
</reference>
<organism evidence="3 4">
    <name type="scientific">Aliivibrio sifiae</name>
    <dbReference type="NCBI Taxonomy" id="566293"/>
    <lineage>
        <taxon>Bacteria</taxon>
        <taxon>Pseudomonadati</taxon>
        <taxon>Pseudomonadota</taxon>
        <taxon>Gammaproteobacteria</taxon>
        <taxon>Vibrionales</taxon>
        <taxon>Vibrionaceae</taxon>
        <taxon>Aliivibrio</taxon>
    </lineage>
</organism>
<reference evidence="2" key="1">
    <citation type="journal article" date="2014" name="Int. J. Syst. Evol. Microbiol.">
        <title>Complete genome of a new Firmicutes species belonging to the dominant human colonic microbiota ('Ruminococcus bicirculans') reveals two chromosomes and a selective capacity to utilize plant glucans.</title>
        <authorList>
            <consortium name="NISC Comparative Sequencing Program"/>
            <person name="Wegmann U."/>
            <person name="Louis P."/>
            <person name="Goesmann A."/>
            <person name="Henrissat B."/>
            <person name="Duncan S.H."/>
            <person name="Flint H.J."/>
        </authorList>
    </citation>
    <scope>NUCLEOTIDE SEQUENCE</scope>
    <source>
        <strain evidence="2">NBRC 105001</strain>
    </source>
</reference>
<dbReference type="PROSITE" id="PS50943">
    <property type="entry name" value="HTH_CROC1"/>
    <property type="match status" value="1"/>
</dbReference>
<dbReference type="EMBL" id="BSOU01000001">
    <property type="protein sequence ID" value="GLR73399.1"/>
    <property type="molecule type" value="Genomic_DNA"/>
</dbReference>
<dbReference type="AlphaFoldDB" id="A0A2S7X920"/>
<dbReference type="InterPro" id="IPR001387">
    <property type="entry name" value="Cro/C1-type_HTH"/>
</dbReference>
<evidence type="ECO:0000259" key="1">
    <source>
        <dbReference type="PROSITE" id="PS50943"/>
    </source>
</evidence>
<accession>A0A2S7X920</accession>
<evidence type="ECO:0000313" key="2">
    <source>
        <dbReference type="EMBL" id="GLR73399.1"/>
    </source>
</evidence>
<name>A0A2S7X920_9GAMM</name>
<evidence type="ECO:0000313" key="5">
    <source>
        <dbReference type="Proteomes" id="UP001156660"/>
    </source>
</evidence>
<dbReference type="OrthoDB" id="5891495at2"/>
<evidence type="ECO:0000313" key="4">
    <source>
        <dbReference type="Proteomes" id="UP000239273"/>
    </source>
</evidence>
<reference evidence="2" key="4">
    <citation type="submission" date="2023-01" db="EMBL/GenBank/DDBJ databases">
        <title>Draft genome sequence of Aliivibrio sifiae strain NBRC 105001.</title>
        <authorList>
            <person name="Sun Q."/>
            <person name="Mori K."/>
        </authorList>
    </citation>
    <scope>NUCLEOTIDE SEQUENCE</scope>
    <source>
        <strain evidence="2">NBRC 105001</strain>
    </source>
</reference>
<dbReference type="GO" id="GO:0003677">
    <property type="term" value="F:DNA binding"/>
    <property type="evidence" value="ECO:0007669"/>
    <property type="project" value="InterPro"/>
</dbReference>
<evidence type="ECO:0000313" key="3">
    <source>
        <dbReference type="EMBL" id="PQJ87767.1"/>
    </source>
</evidence>
<feature type="domain" description="HTH cro/C1-type" evidence="1">
    <location>
        <begin position="43"/>
        <end position="72"/>
    </location>
</feature>
<gene>
    <name evidence="3" type="ORF">BTO23_16910</name>
    <name evidence="2" type="ORF">GCM10007855_02720</name>
</gene>
<reference evidence="3 4" key="2">
    <citation type="submission" date="2016-12" db="EMBL/GenBank/DDBJ databases">
        <title>Diversity of luminous bacteria.</title>
        <authorList>
            <person name="Yoshizawa S."/>
            <person name="Kogure K."/>
        </authorList>
    </citation>
    <scope>NUCLEOTIDE SEQUENCE [LARGE SCALE GENOMIC DNA]</scope>
    <source>
        <strain evidence="3 4">NBRC 105001</strain>
    </source>
</reference>
<dbReference type="SUPFAM" id="SSF47413">
    <property type="entry name" value="lambda repressor-like DNA-binding domains"/>
    <property type="match status" value="1"/>
</dbReference>